<accession>X0U5A4</accession>
<dbReference type="AlphaFoldDB" id="X0U5A4"/>
<comment type="caution">
    <text evidence="1">The sequence shown here is derived from an EMBL/GenBank/DDBJ whole genome shotgun (WGS) entry which is preliminary data.</text>
</comment>
<proteinExistence type="predicted"/>
<organism evidence="1">
    <name type="scientific">marine sediment metagenome</name>
    <dbReference type="NCBI Taxonomy" id="412755"/>
    <lineage>
        <taxon>unclassified sequences</taxon>
        <taxon>metagenomes</taxon>
        <taxon>ecological metagenomes</taxon>
    </lineage>
</organism>
<dbReference type="EMBL" id="BARS01011857">
    <property type="protein sequence ID" value="GAF94511.1"/>
    <property type="molecule type" value="Genomic_DNA"/>
</dbReference>
<protein>
    <submittedName>
        <fullName evidence="1">Uncharacterized protein</fullName>
    </submittedName>
</protein>
<gene>
    <name evidence="1" type="ORF">S01H1_21398</name>
</gene>
<sequence length="52" mass="6015">QDLDFMAKDKVLAHFIAEVKKRKDLPIDYDFGPGGSEIKFNQEWENKMGEGK</sequence>
<reference evidence="1" key="1">
    <citation type="journal article" date="2014" name="Front. Microbiol.">
        <title>High frequency of phylogenetically diverse reductive dehalogenase-homologous genes in deep subseafloor sedimentary metagenomes.</title>
        <authorList>
            <person name="Kawai M."/>
            <person name="Futagami T."/>
            <person name="Toyoda A."/>
            <person name="Takaki Y."/>
            <person name="Nishi S."/>
            <person name="Hori S."/>
            <person name="Arai W."/>
            <person name="Tsubouchi T."/>
            <person name="Morono Y."/>
            <person name="Uchiyama I."/>
            <person name="Ito T."/>
            <person name="Fujiyama A."/>
            <person name="Inagaki F."/>
            <person name="Takami H."/>
        </authorList>
    </citation>
    <scope>NUCLEOTIDE SEQUENCE</scope>
    <source>
        <strain evidence="1">Expedition CK06-06</strain>
    </source>
</reference>
<evidence type="ECO:0000313" key="1">
    <source>
        <dbReference type="EMBL" id="GAF94511.1"/>
    </source>
</evidence>
<name>X0U5A4_9ZZZZ</name>
<feature type="non-terminal residue" evidence="1">
    <location>
        <position position="1"/>
    </location>
</feature>